<dbReference type="Proteomes" id="UP000269669">
    <property type="component" value="Unassembled WGS sequence"/>
</dbReference>
<protein>
    <submittedName>
        <fullName evidence="2">Tricorn protease-like protein</fullName>
    </submittedName>
</protein>
<dbReference type="RefSeq" id="WP_125487222.1">
    <property type="nucleotide sequence ID" value="NZ_RSDW01000001.1"/>
</dbReference>
<dbReference type="GO" id="GO:0006508">
    <property type="term" value="P:proteolysis"/>
    <property type="evidence" value="ECO:0007669"/>
    <property type="project" value="UniProtKB-KW"/>
</dbReference>
<dbReference type="Gene3D" id="3.30.750.44">
    <property type="match status" value="1"/>
</dbReference>
<evidence type="ECO:0000313" key="3">
    <source>
        <dbReference type="Proteomes" id="UP000269669"/>
    </source>
</evidence>
<evidence type="ECO:0000313" key="2">
    <source>
        <dbReference type="EMBL" id="RSL18948.1"/>
    </source>
</evidence>
<gene>
    <name evidence="2" type="ORF">EDE15_4558</name>
</gene>
<feature type="domain" description="Tail specific protease" evidence="1">
    <location>
        <begin position="157"/>
        <end position="395"/>
    </location>
</feature>
<dbReference type="SUPFAM" id="SSF52096">
    <property type="entry name" value="ClpP/crotonase"/>
    <property type="match status" value="1"/>
</dbReference>
<dbReference type="EMBL" id="RSDW01000001">
    <property type="protein sequence ID" value="RSL18948.1"/>
    <property type="molecule type" value="Genomic_DNA"/>
</dbReference>
<dbReference type="GO" id="GO:0004175">
    <property type="term" value="F:endopeptidase activity"/>
    <property type="evidence" value="ECO:0007669"/>
    <property type="project" value="TreeGrafter"/>
</dbReference>
<accession>A0A428MPX2</accession>
<keyword evidence="3" id="KW-1185">Reference proteome</keyword>
<dbReference type="GO" id="GO:0030288">
    <property type="term" value="C:outer membrane-bounded periplasmic space"/>
    <property type="evidence" value="ECO:0007669"/>
    <property type="project" value="TreeGrafter"/>
</dbReference>
<dbReference type="Pfam" id="PF03572">
    <property type="entry name" value="Peptidase_S41"/>
    <property type="match status" value="1"/>
</dbReference>
<keyword evidence="2" id="KW-0645">Protease</keyword>
<comment type="caution">
    <text evidence="2">The sequence shown here is derived from an EMBL/GenBank/DDBJ whole genome shotgun (WGS) entry which is preliminary data.</text>
</comment>
<reference evidence="2 3" key="1">
    <citation type="submission" date="2018-12" db="EMBL/GenBank/DDBJ databases">
        <title>Sequencing of bacterial isolates from soil warming experiment in Harvard Forest, Massachusetts, USA.</title>
        <authorList>
            <person name="Deangelis K."/>
        </authorList>
    </citation>
    <scope>NUCLEOTIDE SEQUENCE [LARGE SCALE GENOMIC DNA]</scope>
    <source>
        <strain evidence="2 3">EB153</strain>
    </source>
</reference>
<evidence type="ECO:0000259" key="1">
    <source>
        <dbReference type="SMART" id="SM00245"/>
    </source>
</evidence>
<dbReference type="SUPFAM" id="SSF50156">
    <property type="entry name" value="PDZ domain-like"/>
    <property type="match status" value="1"/>
</dbReference>
<organism evidence="2 3">
    <name type="scientific">Edaphobacter aggregans</name>
    <dbReference type="NCBI Taxonomy" id="570835"/>
    <lineage>
        <taxon>Bacteria</taxon>
        <taxon>Pseudomonadati</taxon>
        <taxon>Acidobacteriota</taxon>
        <taxon>Terriglobia</taxon>
        <taxon>Terriglobales</taxon>
        <taxon>Acidobacteriaceae</taxon>
        <taxon>Edaphobacter</taxon>
    </lineage>
</organism>
<name>A0A428MPX2_9BACT</name>
<dbReference type="SMART" id="SM00245">
    <property type="entry name" value="TSPc"/>
    <property type="match status" value="1"/>
</dbReference>
<dbReference type="PANTHER" id="PTHR32060">
    <property type="entry name" value="TAIL-SPECIFIC PROTEASE"/>
    <property type="match status" value="1"/>
</dbReference>
<sequence>MTNTLDLKAEQRDAILNRTLKVLDQRFYQPEKLGNGWKDAIARNRPAIIGASTTAAFEEAITRLLEELKTSHVGFFHGSARRASSRAALSATYLADDTDEGRRWIFQDVHPGGAASLAAIEPGDILLRVGAEEIIPPTHPTFPMGETTELTVLTADGKERTRSVTVARPKGKKLHYVEPKLVVGNRLQDGIGYLKVAMFPGMVGVEVANEISSQVEQLGNVERLIIDLRGNTGGGIGALRVMSLLTPRRIPVGFALDRKSAQRNIADAKNSFPRFDRIPASKKGLWLLALRYAPMLVKKSPIVLETEGLGAKPFHGRIVLLVDRHTASAAEMIVAFARENSLATIVGEKTAGRLLSATSAKVGHGYRLAFPTGAYYTWKGSVLEGTPIEPDQSVAFDWREARRGNDLQLKHSIELLEKVLTR</sequence>
<dbReference type="OrthoDB" id="1653205at2"/>
<dbReference type="GO" id="GO:0008236">
    <property type="term" value="F:serine-type peptidase activity"/>
    <property type="evidence" value="ECO:0007669"/>
    <property type="project" value="InterPro"/>
</dbReference>
<dbReference type="InterPro" id="IPR036034">
    <property type="entry name" value="PDZ_sf"/>
</dbReference>
<dbReference type="Gene3D" id="3.90.226.10">
    <property type="entry name" value="2-enoyl-CoA Hydratase, Chain A, domain 1"/>
    <property type="match status" value="1"/>
</dbReference>
<dbReference type="AlphaFoldDB" id="A0A428MPX2"/>
<dbReference type="PANTHER" id="PTHR32060:SF30">
    <property type="entry name" value="CARBOXY-TERMINAL PROCESSING PROTEASE CTPA"/>
    <property type="match status" value="1"/>
</dbReference>
<dbReference type="InterPro" id="IPR005151">
    <property type="entry name" value="Tail-specific_protease"/>
</dbReference>
<dbReference type="GO" id="GO:0007165">
    <property type="term" value="P:signal transduction"/>
    <property type="evidence" value="ECO:0007669"/>
    <property type="project" value="TreeGrafter"/>
</dbReference>
<dbReference type="CDD" id="cd06567">
    <property type="entry name" value="Peptidase_S41"/>
    <property type="match status" value="1"/>
</dbReference>
<keyword evidence="2" id="KW-0378">Hydrolase</keyword>
<proteinExistence type="predicted"/>
<dbReference type="InterPro" id="IPR029045">
    <property type="entry name" value="ClpP/crotonase-like_dom_sf"/>
</dbReference>